<dbReference type="SUPFAM" id="SSF51261">
    <property type="entry name" value="Duplicated hybrid motif"/>
    <property type="match status" value="1"/>
</dbReference>
<dbReference type="PANTHER" id="PTHR45008">
    <property type="entry name" value="PTS SYSTEM GLUCOSE-SPECIFIC EIIA COMPONENT"/>
    <property type="match status" value="1"/>
</dbReference>
<dbReference type="FunFam" id="2.70.70.10:FF:000001">
    <property type="entry name" value="PTS system glucose-specific IIA component"/>
    <property type="match status" value="1"/>
</dbReference>
<evidence type="ECO:0000256" key="5">
    <source>
        <dbReference type="ARBA" id="ARBA00022683"/>
    </source>
</evidence>
<proteinExistence type="predicted"/>
<dbReference type="GO" id="GO:0016301">
    <property type="term" value="F:kinase activity"/>
    <property type="evidence" value="ECO:0007669"/>
    <property type="project" value="UniProtKB-KW"/>
</dbReference>
<dbReference type="Pfam" id="PF00358">
    <property type="entry name" value="PTS_EIIA_1"/>
    <property type="match status" value="1"/>
</dbReference>
<dbReference type="EMBL" id="KP867045">
    <property type="protein sequence ID" value="ALL53596.1"/>
    <property type="molecule type" value="Genomic_DNA"/>
</dbReference>
<evidence type="ECO:0000256" key="6">
    <source>
        <dbReference type="ARBA" id="ARBA00022777"/>
    </source>
</evidence>
<name>A0A141GNG8_9FIRM</name>
<keyword evidence="6" id="KW-0418">Kinase</keyword>
<dbReference type="InterPro" id="IPR050890">
    <property type="entry name" value="PTS_EIIA_component"/>
</dbReference>
<evidence type="ECO:0000256" key="2">
    <source>
        <dbReference type="ARBA" id="ARBA00022448"/>
    </source>
</evidence>
<keyword evidence="3" id="KW-0762">Sugar transport</keyword>
<dbReference type="InterPro" id="IPR001127">
    <property type="entry name" value="PTS_EIIA_1_perm"/>
</dbReference>
<evidence type="ECO:0000256" key="1">
    <source>
        <dbReference type="ARBA" id="ARBA00004496"/>
    </source>
</evidence>
<evidence type="ECO:0000256" key="4">
    <source>
        <dbReference type="ARBA" id="ARBA00022679"/>
    </source>
</evidence>
<feature type="domain" description="PTS EIIA type-1" evidence="7">
    <location>
        <begin position="28"/>
        <end position="132"/>
    </location>
</feature>
<evidence type="ECO:0000256" key="3">
    <source>
        <dbReference type="ARBA" id="ARBA00022597"/>
    </source>
</evidence>
<dbReference type="PROSITE" id="PS51093">
    <property type="entry name" value="PTS_EIIA_TYPE_1"/>
    <property type="match status" value="1"/>
</dbReference>
<evidence type="ECO:0000259" key="7">
    <source>
        <dbReference type="PROSITE" id="PS51093"/>
    </source>
</evidence>
<dbReference type="NCBIfam" id="TIGR00830">
    <property type="entry name" value="PTBA"/>
    <property type="match status" value="1"/>
</dbReference>
<keyword evidence="2" id="KW-0813">Transport</keyword>
<accession>A0A141GNG8</accession>
<dbReference type="Gene3D" id="2.70.70.10">
    <property type="entry name" value="Glucose Permease (Domain IIA)"/>
    <property type="match status" value="1"/>
</dbReference>
<reference evidence="8" key="1">
    <citation type="submission" date="2015-02" db="EMBL/GenBank/DDBJ databases">
        <authorList>
            <person name="Chooi Y.-H."/>
        </authorList>
    </citation>
    <scope>NUCLEOTIDE SEQUENCE</scope>
</reference>
<dbReference type="InterPro" id="IPR011055">
    <property type="entry name" value="Dup_hybrid_motif"/>
</dbReference>
<dbReference type="GO" id="GO:0005737">
    <property type="term" value="C:cytoplasm"/>
    <property type="evidence" value="ECO:0007669"/>
    <property type="project" value="UniProtKB-SubCell"/>
</dbReference>
<dbReference type="AlphaFoldDB" id="A0A141GNG8"/>
<organism evidence="8">
    <name type="scientific">uncultured firmicutes bacterium contig_61</name>
    <dbReference type="NCBI Taxonomy" id="1643555"/>
    <lineage>
        <taxon>Bacteria</taxon>
        <taxon>Bacillati</taxon>
        <taxon>Bacillota</taxon>
        <taxon>environmental samples</taxon>
    </lineage>
</organism>
<sequence length="155" mass="16738">MDKSKENNSQIIYSPMTGTLIPLKDVPDPAFAQEAIGKGVAIIPTVGKVYAPVDGTLTVLFPTKHAIGITSPKGTEILIHVGIDTVNLGGKYFTAHVKQGERVVQGQLILEFDPDGIQREGYGLETPIVITNGIPFKSTDQWAIQAGEPLLWIME</sequence>
<comment type="subcellular location">
    <subcellularLocation>
        <location evidence="1">Cytoplasm</location>
    </subcellularLocation>
</comment>
<dbReference type="PROSITE" id="PS00371">
    <property type="entry name" value="PTS_EIIA_TYPE_1_HIS"/>
    <property type="match status" value="1"/>
</dbReference>
<dbReference type="GO" id="GO:0009401">
    <property type="term" value="P:phosphoenolpyruvate-dependent sugar phosphotransferase system"/>
    <property type="evidence" value="ECO:0007669"/>
    <property type="project" value="UniProtKB-KW"/>
</dbReference>
<protein>
    <submittedName>
        <fullName evidence="8">PTS beta-glucoside transporter subunit</fullName>
    </submittedName>
</protein>
<keyword evidence="4" id="KW-0808">Transferase</keyword>
<dbReference type="PANTHER" id="PTHR45008:SF1">
    <property type="entry name" value="PTS SYSTEM GLUCOSE-SPECIFIC EIIA COMPONENT"/>
    <property type="match status" value="1"/>
</dbReference>
<evidence type="ECO:0000313" key="8">
    <source>
        <dbReference type="EMBL" id="ALL53596.1"/>
    </source>
</evidence>
<keyword evidence="5" id="KW-0598">Phosphotransferase system</keyword>